<gene>
    <name evidence="3" type="ORF">RC62_1132</name>
</gene>
<feature type="domain" description="Fibronectin type-III" evidence="2">
    <location>
        <begin position="555"/>
        <end position="645"/>
    </location>
</feature>
<name>A0A0Q0RS65_9FLAO</name>
<dbReference type="PROSITE" id="PS50817">
    <property type="entry name" value="INTEIN_N_TER"/>
    <property type="match status" value="1"/>
</dbReference>
<dbReference type="EMBL" id="JRLF01000012">
    <property type="protein sequence ID" value="KQB39451.1"/>
    <property type="molecule type" value="Genomic_DNA"/>
</dbReference>
<dbReference type="PANTHER" id="PTHR13817:SF166">
    <property type="entry name" value="NEURONAL IGCAM-RELATED"/>
    <property type="match status" value="1"/>
</dbReference>
<keyword evidence="1" id="KW-0677">Repeat</keyword>
<dbReference type="GO" id="GO:0016539">
    <property type="term" value="P:intein-mediated protein splicing"/>
    <property type="evidence" value="ECO:0007669"/>
    <property type="project" value="InterPro"/>
</dbReference>
<feature type="domain" description="Fibronectin type-III" evidence="2">
    <location>
        <begin position="465"/>
        <end position="554"/>
    </location>
</feature>
<dbReference type="CDD" id="cd00063">
    <property type="entry name" value="FN3"/>
    <property type="match status" value="2"/>
</dbReference>
<evidence type="ECO:0000313" key="3">
    <source>
        <dbReference type="EMBL" id="KQB39451.1"/>
    </source>
</evidence>
<protein>
    <submittedName>
        <fullName evidence="3">Fn3 domain containing protein</fullName>
    </submittedName>
</protein>
<dbReference type="SMART" id="SM00306">
    <property type="entry name" value="HintN"/>
    <property type="match status" value="1"/>
</dbReference>
<dbReference type="PATRIC" id="fig|362413.3.peg.1107"/>
<dbReference type="InterPro" id="IPR036844">
    <property type="entry name" value="Hint_dom_sf"/>
</dbReference>
<dbReference type="SMART" id="SM00060">
    <property type="entry name" value="FN3"/>
    <property type="match status" value="2"/>
</dbReference>
<dbReference type="InterPro" id="IPR003587">
    <property type="entry name" value="Hint_dom_N"/>
</dbReference>
<organism evidence="3 4">
    <name type="scientific">Flavobacterium aquidurense</name>
    <dbReference type="NCBI Taxonomy" id="362413"/>
    <lineage>
        <taxon>Bacteria</taxon>
        <taxon>Pseudomonadati</taxon>
        <taxon>Bacteroidota</taxon>
        <taxon>Flavobacteriia</taxon>
        <taxon>Flavobacteriales</taxon>
        <taxon>Flavobacteriaceae</taxon>
        <taxon>Flavobacterium</taxon>
    </lineage>
</organism>
<dbReference type="Pfam" id="PF00041">
    <property type="entry name" value="fn3"/>
    <property type="match status" value="1"/>
</dbReference>
<dbReference type="InterPro" id="IPR003961">
    <property type="entry name" value="FN3_dom"/>
</dbReference>
<dbReference type="InterPro" id="IPR006141">
    <property type="entry name" value="Intein_N"/>
</dbReference>
<sequence length="813" mass="89041">MKQVNFSHSGGFPLEQETLERLQTAYRSELFEALKSHLSIDTGYNYIVAPATNAAKGWAIIQQDENNLKDSGRALPQTEGILYPIAKGSDTGYLKTTRTGTNLVYGTGVSQTAYFDYEAEYITETEYGNGISQNSDELRIEYYDLANFKIVKDIQSIQADIDTINQTYLPLDGSKAMKGDLDLDIYQLSKLDIRESSAANVRVADFRMGSASRRGLKNPGNPLGRALVDSSDAAVTNLHLNYESDWDNTYVGGKVHFNNLNTSTENFNDSESSDKSLLLMDDYNQVVKSNNLLNSLLGRISELEKKPATAVPIGMIAIWGKPAPFPDGWEEYVPLRGKMPVGLFNPTIQERSDLLDGDGGNGLTYNRDSNGNAIFPFETIADTGGRIGKKLTINEIPPHTHTETRLKDNATSNIIHYESVGDDRHAGYETVNSGSAGGGLPFSIINPYRVVYFIEYTGGLSDKTKPTNLIVTNIDFTSLRLTWTAPIDSTGLSNYVLYKNGSEFVTLGNTVTSHPVSGLTKGTYYTFSVVAKNTAGTLSAASTANATTKDVDPTMPTNLHGESQGENSIYISWGAPATPGVLNYEIYRRQTGTTSALHKTVLGNITSYVDSGSYSTTYIYKVRAIYSSGTGAFTESEVEVTTDPIDIQCFDVESLVTMASGQSKKLKNIVIGDKLQGFSFPNEIDESDGDYMIWNGKLNEAAKAEVTVVNKITSIQPSYYEIKTADTTLKVTGQHPLLVSEDGENVKWVCVKNVLPYMLLIDKNGKTKTIESIVFVEEPLEVALLDVETVDNYVISGIVAHNNKPLDPHDPQP</sequence>
<dbReference type="OrthoDB" id="9113831at2"/>
<dbReference type="SUPFAM" id="SSF49265">
    <property type="entry name" value="Fibronectin type III"/>
    <property type="match status" value="1"/>
</dbReference>
<dbReference type="CDD" id="cd00081">
    <property type="entry name" value="Hint"/>
    <property type="match status" value="1"/>
</dbReference>
<comment type="caution">
    <text evidence="3">The sequence shown here is derived from an EMBL/GenBank/DDBJ whole genome shotgun (WGS) entry which is preliminary data.</text>
</comment>
<dbReference type="AlphaFoldDB" id="A0A0Q0RS65"/>
<dbReference type="PANTHER" id="PTHR13817">
    <property type="entry name" value="TITIN"/>
    <property type="match status" value="1"/>
</dbReference>
<dbReference type="Proteomes" id="UP000050443">
    <property type="component" value="Unassembled WGS sequence"/>
</dbReference>
<evidence type="ECO:0000259" key="2">
    <source>
        <dbReference type="PROSITE" id="PS50853"/>
    </source>
</evidence>
<dbReference type="RefSeq" id="WP_055095917.1">
    <property type="nucleotide sequence ID" value="NZ_JRLF01000012.1"/>
</dbReference>
<dbReference type="Gene3D" id="2.170.16.10">
    <property type="entry name" value="Hedgehog/Intein (Hint) domain"/>
    <property type="match status" value="1"/>
</dbReference>
<evidence type="ECO:0000313" key="4">
    <source>
        <dbReference type="Proteomes" id="UP000050443"/>
    </source>
</evidence>
<dbReference type="Gene3D" id="2.60.40.10">
    <property type="entry name" value="Immunoglobulins"/>
    <property type="match status" value="2"/>
</dbReference>
<dbReference type="InterPro" id="IPR050964">
    <property type="entry name" value="Striated_Muscle_Regulatory"/>
</dbReference>
<dbReference type="InterPro" id="IPR013783">
    <property type="entry name" value="Ig-like_fold"/>
</dbReference>
<dbReference type="PROSITE" id="PS50853">
    <property type="entry name" value="FN3"/>
    <property type="match status" value="2"/>
</dbReference>
<dbReference type="SUPFAM" id="SSF51294">
    <property type="entry name" value="Hedgehog/intein (Hint) domain"/>
    <property type="match status" value="1"/>
</dbReference>
<proteinExistence type="predicted"/>
<dbReference type="CDD" id="cd22641">
    <property type="entry name" value="C24-like"/>
    <property type="match status" value="1"/>
</dbReference>
<reference evidence="3 4" key="1">
    <citation type="submission" date="2014-09" db="EMBL/GenBank/DDBJ databases">
        <title>Genome sequence of Flavobacterium aquidurense RC62.</title>
        <authorList>
            <person name="Kim J.F."/>
            <person name="Kwak M.-J."/>
        </authorList>
    </citation>
    <scope>NUCLEOTIDE SEQUENCE [LARGE SCALE GENOMIC DNA]</scope>
    <source>
        <strain evidence="3 4">RC62</strain>
    </source>
</reference>
<evidence type="ECO:0000256" key="1">
    <source>
        <dbReference type="ARBA" id="ARBA00022737"/>
    </source>
</evidence>
<dbReference type="InterPro" id="IPR036116">
    <property type="entry name" value="FN3_sf"/>
</dbReference>
<dbReference type="STRING" id="362413.RC62_1132"/>
<accession>A0A0Q0RS65</accession>